<dbReference type="Pfam" id="PF12697">
    <property type="entry name" value="Abhydrolase_6"/>
    <property type="match status" value="1"/>
</dbReference>
<protein>
    <submittedName>
        <fullName evidence="2">Alpha/beta hydrolase</fullName>
    </submittedName>
</protein>
<name>A0A417Y8T1_9ACTN</name>
<dbReference type="InterPro" id="IPR052897">
    <property type="entry name" value="Sec-Metab_Biosynth_Hydrolase"/>
</dbReference>
<evidence type="ECO:0000313" key="2">
    <source>
        <dbReference type="EMBL" id="RHW29178.1"/>
    </source>
</evidence>
<comment type="caution">
    <text evidence="2">The sequence shown here is derived from an EMBL/GenBank/DDBJ whole genome shotgun (WGS) entry which is preliminary data.</text>
</comment>
<dbReference type="InterPro" id="IPR000073">
    <property type="entry name" value="AB_hydrolase_1"/>
</dbReference>
<dbReference type="SUPFAM" id="SSF53474">
    <property type="entry name" value="alpha/beta-Hydrolases"/>
    <property type="match status" value="1"/>
</dbReference>
<dbReference type="OrthoDB" id="64996at2"/>
<dbReference type="Gene3D" id="3.40.50.1820">
    <property type="entry name" value="alpha/beta hydrolase"/>
    <property type="match status" value="1"/>
</dbReference>
<dbReference type="GO" id="GO:0016787">
    <property type="term" value="F:hydrolase activity"/>
    <property type="evidence" value="ECO:0007669"/>
    <property type="project" value="UniProtKB-KW"/>
</dbReference>
<feature type="domain" description="AB hydrolase-1" evidence="1">
    <location>
        <begin position="19"/>
        <end position="239"/>
    </location>
</feature>
<sequence>MFDSLRTENRVTQLSDCNVVLVPGAWHGAWAWAKVVARLRALGINTLAMDLPGQGRGDGRHDLEGHADVLQSVVSGLTGRTLVCGHSYGGAVVGEATLRSQGPLRLLFLAAFMLDRGECCMSVNDVAGESASGSDSFEWVDDDHVLIPREAAMEAFYRDVIPDEAQDALDRLTPEHRDTVYGIAQHAGWSQHRSSYVLCGRDRAIVPAVQRKMATRADLAYYLDAGHSAMLSHPELVSAIMVAELLREDLAQTGEHPTQGLPAAVAK</sequence>
<gene>
    <name evidence="2" type="ORF">D0Z08_00165</name>
</gene>
<dbReference type="PANTHER" id="PTHR37017:SF11">
    <property type="entry name" value="ESTERASE_LIPASE_THIOESTERASE DOMAIN-CONTAINING PROTEIN"/>
    <property type="match status" value="1"/>
</dbReference>
<dbReference type="PANTHER" id="PTHR37017">
    <property type="entry name" value="AB HYDROLASE-1 DOMAIN-CONTAINING PROTEIN-RELATED"/>
    <property type="match status" value="1"/>
</dbReference>
<dbReference type="InterPro" id="IPR029058">
    <property type="entry name" value="AB_hydrolase_fold"/>
</dbReference>
<accession>A0A417Y8T1</accession>
<keyword evidence="2" id="KW-0378">Hydrolase</keyword>
<evidence type="ECO:0000313" key="3">
    <source>
        <dbReference type="Proteomes" id="UP000283644"/>
    </source>
</evidence>
<keyword evidence="3" id="KW-1185">Reference proteome</keyword>
<evidence type="ECO:0000259" key="1">
    <source>
        <dbReference type="Pfam" id="PF12697"/>
    </source>
</evidence>
<proteinExistence type="predicted"/>
<organism evidence="2 3">
    <name type="scientific">Nocardioides immobilis</name>
    <dbReference type="NCBI Taxonomy" id="2049295"/>
    <lineage>
        <taxon>Bacteria</taxon>
        <taxon>Bacillati</taxon>
        <taxon>Actinomycetota</taxon>
        <taxon>Actinomycetes</taxon>
        <taxon>Propionibacteriales</taxon>
        <taxon>Nocardioidaceae</taxon>
        <taxon>Nocardioides</taxon>
    </lineage>
</organism>
<dbReference type="EMBL" id="QXGH01000001">
    <property type="protein sequence ID" value="RHW29178.1"/>
    <property type="molecule type" value="Genomic_DNA"/>
</dbReference>
<dbReference type="AlphaFoldDB" id="A0A417Y8T1"/>
<dbReference type="Proteomes" id="UP000283644">
    <property type="component" value="Unassembled WGS sequence"/>
</dbReference>
<reference evidence="2 3" key="1">
    <citation type="submission" date="2018-09" db="EMBL/GenBank/DDBJ databases">
        <title>Genome sequencing of Nocardioides immobilis CCTCC AB 2017083 for comparison to Nocardioides silvaticus.</title>
        <authorList>
            <person name="Li C."/>
            <person name="Wang G."/>
        </authorList>
    </citation>
    <scope>NUCLEOTIDE SEQUENCE [LARGE SCALE GENOMIC DNA]</scope>
    <source>
        <strain evidence="2 3">CCTCC AB 2017083</strain>
    </source>
</reference>